<dbReference type="AlphaFoldDB" id="A0A2S3YTU9"/>
<comment type="caution">
    <text evidence="2">The sequence shown here is derived from an EMBL/GenBank/DDBJ whole genome shotgun (WGS) entry which is preliminary data.</text>
</comment>
<feature type="region of interest" description="Disordered" evidence="1">
    <location>
        <begin position="1"/>
        <end position="20"/>
    </location>
</feature>
<dbReference type="EMBL" id="LODU01000006">
    <property type="protein sequence ID" value="POH35072.1"/>
    <property type="molecule type" value="Genomic_DNA"/>
</dbReference>
<evidence type="ECO:0000256" key="1">
    <source>
        <dbReference type="SAM" id="MobiDB-lite"/>
    </source>
</evidence>
<reference evidence="2 3" key="1">
    <citation type="journal article" date="2014" name="Syst. Appl. Microbiol.">
        <title>Microsymbionts of Phaseolus vulgaris in acid and alkaline soils of Mexico.</title>
        <authorList>
            <person name="Verastegui-Valdes M.M."/>
            <person name="Zhang Y.J."/>
            <person name="Rivera-Orduna F.N."/>
            <person name="Cheng H.P."/>
            <person name="Sui X.H."/>
            <person name="Wang E.T."/>
        </authorList>
    </citation>
    <scope>NUCLEOTIDE SEQUENCE [LARGE SCALE GENOMIC DNA]</scope>
    <source>
        <strain evidence="2 3">FG01</strain>
    </source>
</reference>
<sequence length="59" mass="6485">MGCDTVAGDSTYTCPLRSEKPFDNPRDVVSRYADVLEQPVVEVVKRGGRPPPLPALQRT</sequence>
<gene>
    <name evidence="2" type="ORF">ATY31_04810</name>
</gene>
<organism evidence="2 3">
    <name type="scientific">Sinorhizobium americanum</name>
    <dbReference type="NCBI Taxonomy" id="194963"/>
    <lineage>
        <taxon>Bacteria</taxon>
        <taxon>Pseudomonadati</taxon>
        <taxon>Pseudomonadota</taxon>
        <taxon>Alphaproteobacteria</taxon>
        <taxon>Hyphomicrobiales</taxon>
        <taxon>Rhizobiaceae</taxon>
        <taxon>Sinorhizobium/Ensifer group</taxon>
        <taxon>Sinorhizobium</taxon>
    </lineage>
</organism>
<dbReference type="Proteomes" id="UP000237511">
    <property type="component" value="Unassembled WGS sequence"/>
</dbReference>
<accession>A0A2S3YTU9</accession>
<evidence type="ECO:0000313" key="3">
    <source>
        <dbReference type="Proteomes" id="UP000237511"/>
    </source>
</evidence>
<proteinExistence type="predicted"/>
<protein>
    <submittedName>
        <fullName evidence="2">Uncharacterized protein</fullName>
    </submittedName>
</protein>
<name>A0A2S3YTU9_9HYPH</name>
<evidence type="ECO:0000313" key="2">
    <source>
        <dbReference type="EMBL" id="POH35072.1"/>
    </source>
</evidence>